<evidence type="ECO:0000313" key="1">
    <source>
        <dbReference type="EMBL" id="SOR83869.1"/>
    </source>
</evidence>
<reference evidence="2" key="1">
    <citation type="submission" date="2017-11" db="EMBL/GenBank/DDBJ databases">
        <authorList>
            <person name="Wibberg D."/>
        </authorList>
    </citation>
    <scope>NUCLEOTIDE SEQUENCE [LARGE SCALE GENOMIC DNA]</scope>
</reference>
<evidence type="ECO:0000313" key="2">
    <source>
        <dbReference type="Proteomes" id="UP000235464"/>
    </source>
</evidence>
<accession>A0A2N9BKI8</accession>
<protein>
    <submittedName>
        <fullName evidence="1">Uncharacterized protein</fullName>
    </submittedName>
</protein>
<keyword evidence="2" id="KW-1185">Reference proteome</keyword>
<name>A0A2N9BKI8_STRCX</name>
<sequence length="40" mass="4090">MLCPGPVCTEFVRSVGLESGHCPGSAECAAEQHPGHARAP</sequence>
<organism evidence="1 2">
    <name type="scientific">Streptomyces chartreusis NRRL 3882</name>
    <dbReference type="NCBI Taxonomy" id="1079985"/>
    <lineage>
        <taxon>Bacteria</taxon>
        <taxon>Bacillati</taxon>
        <taxon>Actinomycetota</taxon>
        <taxon>Actinomycetes</taxon>
        <taxon>Kitasatosporales</taxon>
        <taxon>Streptomycetaceae</taxon>
        <taxon>Streptomyces</taxon>
    </lineage>
</organism>
<gene>
    <name evidence="1" type="ORF">SCNRRL3882_7315</name>
</gene>
<dbReference type="EMBL" id="LT963352">
    <property type="protein sequence ID" value="SOR83869.1"/>
    <property type="molecule type" value="Genomic_DNA"/>
</dbReference>
<dbReference type="Proteomes" id="UP000235464">
    <property type="component" value="Chromosome I"/>
</dbReference>
<dbReference type="AlphaFoldDB" id="A0A2N9BKI8"/>
<proteinExistence type="predicted"/>